<feature type="transmembrane region" description="Helical" evidence="1">
    <location>
        <begin position="121"/>
        <end position="141"/>
    </location>
</feature>
<keyword evidence="1" id="KW-1133">Transmembrane helix</keyword>
<protein>
    <submittedName>
        <fullName evidence="2">Uncharacterized protein</fullName>
    </submittedName>
</protein>
<dbReference type="AlphaFoldDB" id="A0A7L9RTL6"/>
<dbReference type="Proteomes" id="UP000594001">
    <property type="component" value="Chromosome"/>
</dbReference>
<feature type="transmembrane region" description="Helical" evidence="1">
    <location>
        <begin position="95"/>
        <end position="115"/>
    </location>
</feature>
<organism evidence="2 3">
    <name type="scientific">Candidatus Bodocaedibacter vickermanii</name>
    <dbReference type="NCBI Taxonomy" id="2741701"/>
    <lineage>
        <taxon>Bacteria</taxon>
        <taxon>Pseudomonadati</taxon>
        <taxon>Pseudomonadota</taxon>
        <taxon>Alphaproteobacteria</taxon>
        <taxon>Holosporales</taxon>
        <taxon>Candidatus Paracaedibacteraceae</taxon>
        <taxon>Candidatus Bodocaedibacter</taxon>
    </lineage>
</organism>
<evidence type="ECO:0000313" key="2">
    <source>
        <dbReference type="EMBL" id="QOL19906.1"/>
    </source>
</evidence>
<proteinExistence type="predicted"/>
<dbReference type="EMBL" id="CP054719">
    <property type="protein sequence ID" value="QOL19906.1"/>
    <property type="molecule type" value="Genomic_DNA"/>
</dbReference>
<evidence type="ECO:0000313" key="3">
    <source>
        <dbReference type="Proteomes" id="UP000594001"/>
    </source>
</evidence>
<reference evidence="2 3" key="1">
    <citation type="submission" date="2020-06" db="EMBL/GenBank/DDBJ databases">
        <title>The endosymbiont of the kinetoplastid Bodo saltans is a Paracaedibacter-like alpha-proteobacterium possessing a putative toxin-antitoxin system.</title>
        <authorList>
            <person name="Midha S."/>
            <person name="Rigden D.J."/>
            <person name="Siozios S."/>
            <person name="Hurst G.D.D."/>
            <person name="Jackson A.P."/>
        </authorList>
    </citation>
    <scope>NUCLEOTIDE SEQUENCE [LARGE SCALE GENOMIC DNA]</scope>
    <source>
        <strain evidence="2">Lake Konstanz</strain>
    </source>
</reference>
<evidence type="ECO:0000256" key="1">
    <source>
        <dbReference type="SAM" id="Phobius"/>
    </source>
</evidence>
<feature type="transmembrane region" description="Helical" evidence="1">
    <location>
        <begin position="56"/>
        <end position="74"/>
    </location>
</feature>
<keyword evidence="1" id="KW-0812">Transmembrane</keyword>
<dbReference type="KEGG" id="pbal:CPBP_00677"/>
<keyword evidence="1" id="KW-0472">Membrane</keyword>
<name>A0A7L9RTL6_9PROT</name>
<feature type="transmembrane region" description="Helical" evidence="1">
    <location>
        <begin position="6"/>
        <end position="24"/>
    </location>
</feature>
<accession>A0A7L9RTL6</accession>
<feature type="transmembrane region" description="Helical" evidence="1">
    <location>
        <begin position="31"/>
        <end position="50"/>
    </location>
</feature>
<sequence length="152" mass="16852">MMAIITGTPIWVWGILAYIVYVGIQAIKERIVSISKLFIIPIILIALRYNVFLSDYAALCGFSICGGTGLGFWVTTKNSGIILKEISSVKLPGSYITLVFLLSFFLLKYVFGYLSSAHNPIAVEYASVDVIVSSVLTGYFLDRGLYYVSRLR</sequence>
<gene>
    <name evidence="2" type="ORF">CPBP_00677</name>
</gene>
<keyword evidence="3" id="KW-1185">Reference proteome</keyword>